<protein>
    <recommendedName>
        <fullName evidence="5">DUF2946 domain-containing protein</fullName>
    </recommendedName>
</protein>
<evidence type="ECO:0000256" key="2">
    <source>
        <dbReference type="SAM" id="SignalP"/>
    </source>
</evidence>
<evidence type="ECO:0000256" key="1">
    <source>
        <dbReference type="SAM" id="MobiDB-lite"/>
    </source>
</evidence>
<name>A0A6N8TGA2_SHIZO</name>
<keyword evidence="2" id="KW-0732">Signal</keyword>
<dbReference type="RefSeq" id="WP_160785537.1">
    <property type="nucleotide sequence ID" value="NZ_CP086610.1"/>
</dbReference>
<sequence>MTRRMTRWAACLRILCAVALLSVGFAHRPVMAANAPSAAELAQYVLPDGTLPDLCLDGMVDGKEKHAAPLKCEACRIVGGLLLPAPADLSGVRLVFRHVSPLPPVAEALPSHRERPGAPPRAPPVLSA</sequence>
<organism evidence="3 4">
    <name type="scientific">Shinella zoogloeoides</name>
    <name type="common">Crabtreella saccharophila</name>
    <dbReference type="NCBI Taxonomy" id="352475"/>
    <lineage>
        <taxon>Bacteria</taxon>
        <taxon>Pseudomonadati</taxon>
        <taxon>Pseudomonadota</taxon>
        <taxon>Alphaproteobacteria</taxon>
        <taxon>Hyphomicrobiales</taxon>
        <taxon>Rhizobiaceae</taxon>
        <taxon>Shinella</taxon>
    </lineage>
</organism>
<feature type="compositionally biased region" description="Pro residues" evidence="1">
    <location>
        <begin position="117"/>
        <end position="128"/>
    </location>
</feature>
<evidence type="ECO:0008006" key="5">
    <source>
        <dbReference type="Google" id="ProtNLM"/>
    </source>
</evidence>
<dbReference type="Proteomes" id="UP000440304">
    <property type="component" value="Unassembled WGS sequence"/>
</dbReference>
<dbReference type="EMBL" id="WUML01000004">
    <property type="protein sequence ID" value="MXO00150.1"/>
    <property type="molecule type" value="Genomic_DNA"/>
</dbReference>
<comment type="caution">
    <text evidence="3">The sequence shown here is derived from an EMBL/GenBank/DDBJ whole genome shotgun (WGS) entry which is preliminary data.</text>
</comment>
<dbReference type="OrthoDB" id="7744280at2"/>
<feature type="chain" id="PRO_5026906828" description="DUF2946 domain-containing protein" evidence="2">
    <location>
        <begin position="33"/>
        <end position="128"/>
    </location>
</feature>
<feature type="signal peptide" evidence="2">
    <location>
        <begin position="1"/>
        <end position="32"/>
    </location>
</feature>
<reference evidence="3 4" key="1">
    <citation type="submission" date="2019-12" db="EMBL/GenBank/DDBJ databases">
        <title>Shinella granuli gen. nov., sp. nov., and proposal of the reclassification of Zoogloea ramigera ATCC 19623 as Shinella zoogloeoides sp. nov.</title>
        <authorList>
            <person name="Gao J."/>
        </authorList>
    </citation>
    <scope>NUCLEOTIDE SEQUENCE [LARGE SCALE GENOMIC DNA]</scope>
    <source>
        <strain evidence="3 4">DSM 287</strain>
    </source>
</reference>
<gene>
    <name evidence="3" type="ORF">GR156_07555</name>
</gene>
<evidence type="ECO:0000313" key="4">
    <source>
        <dbReference type="Proteomes" id="UP000440304"/>
    </source>
</evidence>
<accession>A0A6N8TGA2</accession>
<dbReference type="AlphaFoldDB" id="A0A6N8TGA2"/>
<feature type="region of interest" description="Disordered" evidence="1">
    <location>
        <begin position="106"/>
        <end position="128"/>
    </location>
</feature>
<evidence type="ECO:0000313" key="3">
    <source>
        <dbReference type="EMBL" id="MXO00150.1"/>
    </source>
</evidence>
<proteinExistence type="predicted"/>